<dbReference type="Proteomes" id="UP000198406">
    <property type="component" value="Unassembled WGS sequence"/>
</dbReference>
<keyword evidence="6" id="KW-1185">Reference proteome</keyword>
<evidence type="ECO:0000259" key="4">
    <source>
        <dbReference type="Pfam" id="PF04755"/>
    </source>
</evidence>
<dbReference type="OrthoDB" id="44190at2759"/>
<dbReference type="Pfam" id="PF04755">
    <property type="entry name" value="PAP_fibrillin"/>
    <property type="match status" value="1"/>
</dbReference>
<organism evidence="5 6">
    <name type="scientific">Fistulifera solaris</name>
    <name type="common">Oleaginous diatom</name>
    <dbReference type="NCBI Taxonomy" id="1519565"/>
    <lineage>
        <taxon>Eukaryota</taxon>
        <taxon>Sar</taxon>
        <taxon>Stramenopiles</taxon>
        <taxon>Ochrophyta</taxon>
        <taxon>Bacillariophyta</taxon>
        <taxon>Bacillariophyceae</taxon>
        <taxon>Bacillariophycidae</taxon>
        <taxon>Naviculales</taxon>
        <taxon>Naviculaceae</taxon>
        <taxon>Fistulifera</taxon>
    </lineage>
</organism>
<comment type="subcellular location">
    <subcellularLocation>
        <location evidence="1">Plastid</location>
    </subcellularLocation>
</comment>
<keyword evidence="2" id="KW-0934">Plastid</keyword>
<sequence length="234" mass="26011">MNRSLILFLILSLGVQAFVPSLNNRNVPRSSFLCLSETTVAEPSLEDNLALLKRAAETKQEDSEAVFDALSALEKQMRQVAREDPKIAESVLENLNGDWRLIFTTGTKDTQKRTGGRINYFPLKAVQSFRTDGMKIENGIYFGDFPALKFGGEFEFSLKSRKLEFDFNRVTLFGLFDIKLGQKDAAELGAKSGLGSKNNVTNKRKPFFNWISADDSIATARGGGGGLALWKRVE</sequence>
<dbReference type="EMBL" id="BDSP01000253">
    <property type="protein sequence ID" value="GAX27211.1"/>
    <property type="molecule type" value="Genomic_DNA"/>
</dbReference>
<gene>
    <name evidence="5" type="ORF">FisN_13Lh233</name>
</gene>
<name>A0A1Z5KMF9_FISSO</name>
<evidence type="ECO:0000256" key="3">
    <source>
        <dbReference type="SAM" id="SignalP"/>
    </source>
</evidence>
<evidence type="ECO:0000256" key="1">
    <source>
        <dbReference type="ARBA" id="ARBA00004474"/>
    </source>
</evidence>
<dbReference type="GO" id="GO:0009536">
    <property type="term" value="C:plastid"/>
    <property type="evidence" value="ECO:0007669"/>
    <property type="project" value="UniProtKB-SubCell"/>
</dbReference>
<evidence type="ECO:0000313" key="6">
    <source>
        <dbReference type="Proteomes" id="UP000198406"/>
    </source>
</evidence>
<feature type="signal peptide" evidence="3">
    <location>
        <begin position="1"/>
        <end position="17"/>
    </location>
</feature>
<dbReference type="AlphaFoldDB" id="A0A1Z5KMF9"/>
<evidence type="ECO:0000313" key="5">
    <source>
        <dbReference type="EMBL" id="GAX27211.1"/>
    </source>
</evidence>
<proteinExistence type="predicted"/>
<reference evidence="5 6" key="1">
    <citation type="journal article" date="2015" name="Plant Cell">
        <title>Oil accumulation by the oleaginous diatom Fistulifera solaris as revealed by the genome and transcriptome.</title>
        <authorList>
            <person name="Tanaka T."/>
            <person name="Maeda Y."/>
            <person name="Veluchamy A."/>
            <person name="Tanaka M."/>
            <person name="Abida H."/>
            <person name="Marechal E."/>
            <person name="Bowler C."/>
            <person name="Muto M."/>
            <person name="Sunaga Y."/>
            <person name="Tanaka M."/>
            <person name="Yoshino T."/>
            <person name="Taniguchi T."/>
            <person name="Fukuda Y."/>
            <person name="Nemoto M."/>
            <person name="Matsumoto M."/>
            <person name="Wong P.S."/>
            <person name="Aburatani S."/>
            <person name="Fujibuchi W."/>
        </authorList>
    </citation>
    <scope>NUCLEOTIDE SEQUENCE [LARGE SCALE GENOMIC DNA]</scope>
    <source>
        <strain evidence="5 6">JPCC DA0580</strain>
    </source>
</reference>
<dbReference type="InParanoid" id="A0A1Z5KMF9"/>
<feature type="domain" description="Plastid lipid-associated protein/fibrillin conserved" evidence="4">
    <location>
        <begin position="44"/>
        <end position="172"/>
    </location>
</feature>
<keyword evidence="3" id="KW-0732">Signal</keyword>
<comment type="caution">
    <text evidence="5">The sequence shown here is derived from an EMBL/GenBank/DDBJ whole genome shotgun (WGS) entry which is preliminary data.</text>
</comment>
<protein>
    <recommendedName>
        <fullName evidence="4">Plastid lipid-associated protein/fibrillin conserved domain-containing protein</fullName>
    </recommendedName>
</protein>
<accession>A0A1Z5KMF9</accession>
<evidence type="ECO:0000256" key="2">
    <source>
        <dbReference type="ARBA" id="ARBA00022640"/>
    </source>
</evidence>
<dbReference type="InterPro" id="IPR006843">
    <property type="entry name" value="PAP/fibrillin_dom"/>
</dbReference>
<dbReference type="PANTHER" id="PTHR35690:SF1">
    <property type="entry name" value="OS01G0363500 PROTEIN"/>
    <property type="match status" value="1"/>
</dbReference>
<feature type="chain" id="PRO_5012148055" description="Plastid lipid-associated protein/fibrillin conserved domain-containing protein" evidence="3">
    <location>
        <begin position="18"/>
        <end position="234"/>
    </location>
</feature>
<dbReference type="PANTHER" id="PTHR35690">
    <property type="entry name" value="OS01G0363500 PROTEIN"/>
    <property type="match status" value="1"/>
</dbReference>